<accession>A0A378I328</accession>
<proteinExistence type="predicted"/>
<organism evidence="2 3">
    <name type="scientific">Legionella beliardensis</name>
    <dbReference type="NCBI Taxonomy" id="91822"/>
    <lineage>
        <taxon>Bacteria</taxon>
        <taxon>Pseudomonadati</taxon>
        <taxon>Pseudomonadota</taxon>
        <taxon>Gammaproteobacteria</taxon>
        <taxon>Legionellales</taxon>
        <taxon>Legionellaceae</taxon>
        <taxon>Legionella</taxon>
    </lineage>
</organism>
<evidence type="ECO:0000259" key="1">
    <source>
        <dbReference type="Pfam" id="PF09992"/>
    </source>
</evidence>
<keyword evidence="3" id="KW-1185">Reference proteome</keyword>
<protein>
    <submittedName>
        <fullName evidence="2">Exopolysaccharide biosynthesis protein related to N-acetylglucosamine-1-phosphodiester alpha-N-acetylglucosaminidase</fullName>
    </submittedName>
</protein>
<name>A0A378I328_9GAMM</name>
<dbReference type="RefSeq" id="WP_115303067.1">
    <property type="nucleotide sequence ID" value="NZ_CAAAHO010000002.1"/>
</dbReference>
<dbReference type="EMBL" id="UGNV01000001">
    <property type="protein sequence ID" value="STX29393.1"/>
    <property type="molecule type" value="Genomic_DNA"/>
</dbReference>
<dbReference type="AlphaFoldDB" id="A0A378I328"/>
<gene>
    <name evidence="2" type="ORF">NCTC13315_01936</name>
</gene>
<dbReference type="Proteomes" id="UP000254968">
    <property type="component" value="Unassembled WGS sequence"/>
</dbReference>
<sequence length="260" mass="29260">MFSQTIAIIKWLRQGWKSAFTVLFILILLNYALAATNWHKLSPGLLYQDLNDSYLSPWSHIHAFRIDLNSNQLALVMAKDLAMKHASADEYAQHSKALITINGGFFDHNFHPLGLRINNKKQQSPLKQISWWGVFYIKNNKAYLKNVRQFRRNKHIEFAMQSGPRLLINGQIPPLKPGRAERSALGITADGQVIILVTENTPLSTTELAQLMKAPPLNCVNALNLDGGSSSQLHAEVDSFRLNVHGFSNVSDAIIVKKKH</sequence>
<evidence type="ECO:0000313" key="2">
    <source>
        <dbReference type="EMBL" id="STX29393.1"/>
    </source>
</evidence>
<dbReference type="PANTHER" id="PTHR40446:SF2">
    <property type="entry name" value="N-ACETYLGLUCOSAMINE-1-PHOSPHODIESTER ALPHA-N-ACETYLGLUCOSAMINIDASE"/>
    <property type="match status" value="1"/>
</dbReference>
<dbReference type="OrthoDB" id="5515706at2"/>
<feature type="domain" description="Phosphodiester glycosidase" evidence="1">
    <location>
        <begin position="96"/>
        <end position="256"/>
    </location>
</feature>
<dbReference type="InterPro" id="IPR018711">
    <property type="entry name" value="NAGPA"/>
</dbReference>
<evidence type="ECO:0000313" key="3">
    <source>
        <dbReference type="Proteomes" id="UP000254968"/>
    </source>
</evidence>
<reference evidence="2 3" key="1">
    <citation type="submission" date="2018-06" db="EMBL/GenBank/DDBJ databases">
        <authorList>
            <consortium name="Pathogen Informatics"/>
            <person name="Doyle S."/>
        </authorList>
    </citation>
    <scope>NUCLEOTIDE SEQUENCE [LARGE SCALE GENOMIC DNA]</scope>
    <source>
        <strain evidence="2 3">NCTC13315</strain>
    </source>
</reference>
<dbReference type="PANTHER" id="PTHR40446">
    <property type="entry name" value="N-ACETYLGLUCOSAMINE-1-PHOSPHODIESTER ALPHA-N-ACETYLGLUCOSAMINIDASE"/>
    <property type="match status" value="1"/>
</dbReference>
<dbReference type="Pfam" id="PF09992">
    <property type="entry name" value="NAGPA"/>
    <property type="match status" value="1"/>
</dbReference>